<reference evidence="2" key="1">
    <citation type="journal article" date="2017" name="Front. Plant Sci.">
        <title>Climate Clever Clovers: New Paradigm to Reduce the Environmental Footprint of Ruminants by Breeding Low Methanogenic Forages Utilizing Haplotype Variation.</title>
        <authorList>
            <person name="Kaur P."/>
            <person name="Appels R."/>
            <person name="Bayer P.E."/>
            <person name="Keeble-Gagnere G."/>
            <person name="Wang J."/>
            <person name="Hirakawa H."/>
            <person name="Shirasawa K."/>
            <person name="Vercoe P."/>
            <person name="Stefanova K."/>
            <person name="Durmic Z."/>
            <person name="Nichols P."/>
            <person name="Revell C."/>
            <person name="Isobe S.N."/>
            <person name="Edwards D."/>
            <person name="Erskine W."/>
        </authorList>
    </citation>
    <scope>NUCLEOTIDE SEQUENCE [LARGE SCALE GENOMIC DNA]</scope>
    <source>
        <strain evidence="2">cv. Daliak</strain>
    </source>
</reference>
<protein>
    <recommendedName>
        <fullName evidence="3">Reverse transcriptase zinc-binding domain-containing protein</fullName>
    </recommendedName>
</protein>
<evidence type="ECO:0000313" key="1">
    <source>
        <dbReference type="EMBL" id="GAU47651.1"/>
    </source>
</evidence>
<evidence type="ECO:0000313" key="2">
    <source>
        <dbReference type="Proteomes" id="UP000242715"/>
    </source>
</evidence>
<organism evidence="1 2">
    <name type="scientific">Trifolium subterraneum</name>
    <name type="common">Subterranean clover</name>
    <dbReference type="NCBI Taxonomy" id="3900"/>
    <lineage>
        <taxon>Eukaryota</taxon>
        <taxon>Viridiplantae</taxon>
        <taxon>Streptophyta</taxon>
        <taxon>Embryophyta</taxon>
        <taxon>Tracheophyta</taxon>
        <taxon>Spermatophyta</taxon>
        <taxon>Magnoliopsida</taxon>
        <taxon>eudicotyledons</taxon>
        <taxon>Gunneridae</taxon>
        <taxon>Pentapetalae</taxon>
        <taxon>rosids</taxon>
        <taxon>fabids</taxon>
        <taxon>Fabales</taxon>
        <taxon>Fabaceae</taxon>
        <taxon>Papilionoideae</taxon>
        <taxon>50 kb inversion clade</taxon>
        <taxon>NPAAA clade</taxon>
        <taxon>Hologalegina</taxon>
        <taxon>IRL clade</taxon>
        <taxon>Trifolieae</taxon>
        <taxon>Trifolium</taxon>
    </lineage>
</organism>
<gene>
    <name evidence="1" type="ORF">TSUD_27760</name>
</gene>
<accession>A0A2Z6NU09</accession>
<dbReference type="EMBL" id="DF974335">
    <property type="protein sequence ID" value="GAU47651.1"/>
    <property type="molecule type" value="Genomic_DNA"/>
</dbReference>
<keyword evidence="2" id="KW-1185">Reference proteome</keyword>
<dbReference type="OrthoDB" id="1436180at2759"/>
<proteinExistence type="predicted"/>
<dbReference type="AlphaFoldDB" id="A0A2Z6NU09"/>
<dbReference type="Proteomes" id="UP000242715">
    <property type="component" value="Unassembled WGS sequence"/>
</dbReference>
<sequence>MEAHVPDNTSWIINAIMQHCDDIHQNQVWLKMLNAPKFSMKKMYMAVHDRAQSVVWRTLFYGNVTRPRALVNLWLACHESETKGVWRKILEWIQIDHNPLGWRQEVEWIFQQSKGKGGHAKILKLAFTESVYEIWRYRNDVRFGNVVHTYQHTH</sequence>
<evidence type="ECO:0008006" key="3">
    <source>
        <dbReference type="Google" id="ProtNLM"/>
    </source>
</evidence>
<name>A0A2Z6NU09_TRISU</name>